<evidence type="ECO:0000256" key="1">
    <source>
        <dbReference type="SAM" id="Phobius"/>
    </source>
</evidence>
<dbReference type="EMBL" id="MU853232">
    <property type="protein sequence ID" value="KAK4122041.1"/>
    <property type="molecule type" value="Genomic_DNA"/>
</dbReference>
<keyword evidence="1" id="KW-1133">Transmembrane helix</keyword>
<protein>
    <submittedName>
        <fullName evidence="2">Uncharacterized protein</fullName>
    </submittedName>
</protein>
<gene>
    <name evidence="2" type="ORF">N657DRAFT_104790</name>
</gene>
<organism evidence="2 3">
    <name type="scientific">Parathielavia appendiculata</name>
    <dbReference type="NCBI Taxonomy" id="2587402"/>
    <lineage>
        <taxon>Eukaryota</taxon>
        <taxon>Fungi</taxon>
        <taxon>Dikarya</taxon>
        <taxon>Ascomycota</taxon>
        <taxon>Pezizomycotina</taxon>
        <taxon>Sordariomycetes</taxon>
        <taxon>Sordariomycetidae</taxon>
        <taxon>Sordariales</taxon>
        <taxon>Chaetomiaceae</taxon>
        <taxon>Parathielavia</taxon>
    </lineage>
</organism>
<keyword evidence="1" id="KW-0812">Transmembrane</keyword>
<accession>A0AAN6TY98</accession>
<dbReference type="AlphaFoldDB" id="A0AAN6TY98"/>
<dbReference type="Proteomes" id="UP001302602">
    <property type="component" value="Unassembled WGS sequence"/>
</dbReference>
<reference evidence="2" key="1">
    <citation type="journal article" date="2023" name="Mol. Phylogenet. Evol.">
        <title>Genome-scale phylogeny and comparative genomics of the fungal order Sordariales.</title>
        <authorList>
            <person name="Hensen N."/>
            <person name="Bonometti L."/>
            <person name="Westerberg I."/>
            <person name="Brannstrom I.O."/>
            <person name="Guillou S."/>
            <person name="Cros-Aarteil S."/>
            <person name="Calhoun S."/>
            <person name="Haridas S."/>
            <person name="Kuo A."/>
            <person name="Mondo S."/>
            <person name="Pangilinan J."/>
            <person name="Riley R."/>
            <person name="LaButti K."/>
            <person name="Andreopoulos B."/>
            <person name="Lipzen A."/>
            <person name="Chen C."/>
            <person name="Yan M."/>
            <person name="Daum C."/>
            <person name="Ng V."/>
            <person name="Clum A."/>
            <person name="Steindorff A."/>
            <person name="Ohm R.A."/>
            <person name="Martin F."/>
            <person name="Silar P."/>
            <person name="Natvig D.O."/>
            <person name="Lalanne C."/>
            <person name="Gautier V."/>
            <person name="Ament-Velasquez S.L."/>
            <person name="Kruys A."/>
            <person name="Hutchinson M.I."/>
            <person name="Powell A.J."/>
            <person name="Barry K."/>
            <person name="Miller A.N."/>
            <person name="Grigoriev I.V."/>
            <person name="Debuchy R."/>
            <person name="Gladieux P."/>
            <person name="Hiltunen Thoren M."/>
            <person name="Johannesson H."/>
        </authorList>
    </citation>
    <scope>NUCLEOTIDE SEQUENCE</scope>
    <source>
        <strain evidence="2">CBS 731.68</strain>
    </source>
</reference>
<evidence type="ECO:0000313" key="2">
    <source>
        <dbReference type="EMBL" id="KAK4122041.1"/>
    </source>
</evidence>
<comment type="caution">
    <text evidence="2">The sequence shown here is derived from an EMBL/GenBank/DDBJ whole genome shotgun (WGS) entry which is preliminary data.</text>
</comment>
<dbReference type="RefSeq" id="XP_062645812.1">
    <property type="nucleotide sequence ID" value="XM_062785745.1"/>
</dbReference>
<keyword evidence="1" id="KW-0472">Membrane</keyword>
<proteinExistence type="predicted"/>
<sequence>MFWPPLFNAFAIKVREAAQESSEDDRVTAIEKVTPEVSEKLRSLTAYQLAVDFQANHLGPIGRRPGGRLVGRPTVTIHGVTPTSSHDHGLGAPEHQEVSFYFKGLDSLSSPAVGIALILLNNLFSTLVLLLNSREHRQPSFRVSSSIPSSNKRFRVPRLSRTFQQYYARSTGSWPAGIAVLDKCWSFIYCYELWHP</sequence>
<feature type="transmembrane region" description="Helical" evidence="1">
    <location>
        <begin position="112"/>
        <end position="132"/>
    </location>
</feature>
<evidence type="ECO:0000313" key="3">
    <source>
        <dbReference type="Proteomes" id="UP001302602"/>
    </source>
</evidence>
<keyword evidence="3" id="KW-1185">Reference proteome</keyword>
<name>A0AAN6TY98_9PEZI</name>
<reference evidence="2" key="2">
    <citation type="submission" date="2023-05" db="EMBL/GenBank/DDBJ databases">
        <authorList>
            <consortium name="Lawrence Berkeley National Laboratory"/>
            <person name="Steindorff A."/>
            <person name="Hensen N."/>
            <person name="Bonometti L."/>
            <person name="Westerberg I."/>
            <person name="Brannstrom I.O."/>
            <person name="Guillou S."/>
            <person name="Cros-Aarteil S."/>
            <person name="Calhoun S."/>
            <person name="Haridas S."/>
            <person name="Kuo A."/>
            <person name="Mondo S."/>
            <person name="Pangilinan J."/>
            <person name="Riley R."/>
            <person name="Labutti K."/>
            <person name="Andreopoulos B."/>
            <person name="Lipzen A."/>
            <person name="Chen C."/>
            <person name="Yanf M."/>
            <person name="Daum C."/>
            <person name="Ng V."/>
            <person name="Clum A."/>
            <person name="Ohm R."/>
            <person name="Martin F."/>
            <person name="Silar P."/>
            <person name="Natvig D."/>
            <person name="Lalanne C."/>
            <person name="Gautier V."/>
            <person name="Ament-Velasquez S.L."/>
            <person name="Kruys A."/>
            <person name="Hutchinson M.I."/>
            <person name="Powell A.J."/>
            <person name="Barry K."/>
            <person name="Miller A.N."/>
            <person name="Grigoriev I.V."/>
            <person name="Debuchy R."/>
            <person name="Gladieux P."/>
            <person name="Thoren M.H."/>
            <person name="Johannesson H."/>
        </authorList>
    </citation>
    <scope>NUCLEOTIDE SEQUENCE</scope>
    <source>
        <strain evidence="2">CBS 731.68</strain>
    </source>
</reference>
<dbReference type="GeneID" id="87822511"/>